<evidence type="ECO:0000256" key="5">
    <source>
        <dbReference type="ARBA" id="ARBA00022989"/>
    </source>
</evidence>
<dbReference type="NCBIfam" id="TIGR00964">
    <property type="entry name" value="secE_bact"/>
    <property type="match status" value="1"/>
</dbReference>
<dbReference type="AlphaFoldDB" id="A0A645EXR6"/>
<dbReference type="GO" id="GO:0006605">
    <property type="term" value="P:protein targeting"/>
    <property type="evidence" value="ECO:0007669"/>
    <property type="project" value="InterPro"/>
</dbReference>
<comment type="subcellular location">
    <subcellularLocation>
        <location evidence="1">Membrane</location>
    </subcellularLocation>
</comment>
<keyword evidence="6" id="KW-0811">Translocation</keyword>
<organism evidence="9">
    <name type="scientific">bioreactor metagenome</name>
    <dbReference type="NCBI Taxonomy" id="1076179"/>
    <lineage>
        <taxon>unclassified sequences</taxon>
        <taxon>metagenomes</taxon>
        <taxon>ecological metagenomes</taxon>
    </lineage>
</organism>
<dbReference type="InterPro" id="IPR038379">
    <property type="entry name" value="SecE_sf"/>
</dbReference>
<comment type="caution">
    <text evidence="9">The sequence shown here is derived from an EMBL/GenBank/DDBJ whole genome shotgun (WGS) entry which is preliminary data.</text>
</comment>
<gene>
    <name evidence="9" type="ORF">SDC9_153516</name>
</gene>
<evidence type="ECO:0000313" key="9">
    <source>
        <dbReference type="EMBL" id="MPN06260.1"/>
    </source>
</evidence>
<keyword evidence="2" id="KW-0813">Transport</keyword>
<accession>A0A645EXR6</accession>
<dbReference type="EMBL" id="VSSQ01052161">
    <property type="protein sequence ID" value="MPN06260.1"/>
    <property type="molecule type" value="Genomic_DNA"/>
</dbReference>
<feature type="transmembrane region" description="Helical" evidence="8">
    <location>
        <begin position="12"/>
        <end position="33"/>
    </location>
</feature>
<evidence type="ECO:0000256" key="3">
    <source>
        <dbReference type="ARBA" id="ARBA00022692"/>
    </source>
</evidence>
<evidence type="ECO:0008006" key="10">
    <source>
        <dbReference type="Google" id="ProtNLM"/>
    </source>
</evidence>
<dbReference type="GO" id="GO:0009306">
    <property type="term" value="P:protein secretion"/>
    <property type="evidence" value="ECO:0007669"/>
    <property type="project" value="InterPro"/>
</dbReference>
<reference evidence="9" key="1">
    <citation type="submission" date="2019-08" db="EMBL/GenBank/DDBJ databases">
        <authorList>
            <person name="Kucharzyk K."/>
            <person name="Murdoch R.W."/>
            <person name="Higgins S."/>
            <person name="Loffler F."/>
        </authorList>
    </citation>
    <scope>NUCLEOTIDE SEQUENCE</scope>
</reference>
<evidence type="ECO:0000256" key="7">
    <source>
        <dbReference type="ARBA" id="ARBA00023136"/>
    </source>
</evidence>
<dbReference type="InterPro" id="IPR005807">
    <property type="entry name" value="SecE_bac"/>
</dbReference>
<dbReference type="Gene3D" id="1.20.5.1030">
    <property type="entry name" value="Preprotein translocase secy subunit"/>
    <property type="match status" value="1"/>
</dbReference>
<dbReference type="GO" id="GO:0006886">
    <property type="term" value="P:intracellular protein transport"/>
    <property type="evidence" value="ECO:0007669"/>
    <property type="project" value="InterPro"/>
</dbReference>
<keyword evidence="5 8" id="KW-1133">Transmembrane helix</keyword>
<evidence type="ECO:0000256" key="1">
    <source>
        <dbReference type="ARBA" id="ARBA00004370"/>
    </source>
</evidence>
<keyword evidence="7 8" id="KW-0472">Membrane</keyword>
<evidence type="ECO:0000256" key="6">
    <source>
        <dbReference type="ARBA" id="ARBA00023010"/>
    </source>
</evidence>
<dbReference type="InterPro" id="IPR001901">
    <property type="entry name" value="Translocase_SecE/Sec61-g"/>
</dbReference>
<keyword evidence="4" id="KW-0653">Protein transport</keyword>
<proteinExistence type="predicted"/>
<sequence length="48" mass="5089">MKKVVWYPKKDVIKSTGVVLVAIVGVGLVVGLLDLGLTELILLLGKIS</sequence>
<protein>
    <recommendedName>
        <fullName evidence="10">Protein translocase subunit SecE</fullName>
    </recommendedName>
</protein>
<dbReference type="GO" id="GO:0016020">
    <property type="term" value="C:membrane"/>
    <property type="evidence" value="ECO:0007669"/>
    <property type="project" value="UniProtKB-SubCell"/>
</dbReference>
<evidence type="ECO:0000256" key="4">
    <source>
        <dbReference type="ARBA" id="ARBA00022927"/>
    </source>
</evidence>
<evidence type="ECO:0000256" key="2">
    <source>
        <dbReference type="ARBA" id="ARBA00022448"/>
    </source>
</evidence>
<name>A0A645EXR6_9ZZZZ</name>
<dbReference type="Pfam" id="PF00584">
    <property type="entry name" value="SecE"/>
    <property type="match status" value="1"/>
</dbReference>
<dbReference type="GO" id="GO:0008320">
    <property type="term" value="F:protein transmembrane transporter activity"/>
    <property type="evidence" value="ECO:0007669"/>
    <property type="project" value="InterPro"/>
</dbReference>
<keyword evidence="3 8" id="KW-0812">Transmembrane</keyword>
<evidence type="ECO:0000256" key="8">
    <source>
        <dbReference type="SAM" id="Phobius"/>
    </source>
</evidence>